<evidence type="ECO:0000259" key="3">
    <source>
        <dbReference type="PROSITE" id="PS50022"/>
    </source>
</evidence>
<evidence type="ECO:0000259" key="4">
    <source>
        <dbReference type="PROSITE" id="PS50853"/>
    </source>
</evidence>
<dbReference type="Proteomes" id="UP000646911">
    <property type="component" value="Unassembled WGS sequence"/>
</dbReference>
<feature type="signal peptide" evidence="2">
    <location>
        <begin position="1"/>
        <end position="23"/>
    </location>
</feature>
<dbReference type="InterPro" id="IPR050964">
    <property type="entry name" value="Striated_Muscle_Regulatory"/>
</dbReference>
<feature type="domain" description="Fibronectin type-III" evidence="4">
    <location>
        <begin position="862"/>
        <end position="950"/>
    </location>
</feature>
<evidence type="ECO:0000256" key="2">
    <source>
        <dbReference type="SAM" id="SignalP"/>
    </source>
</evidence>
<keyword evidence="1" id="KW-0677">Repeat</keyword>
<reference evidence="5 6" key="1">
    <citation type="submission" date="2020-08" db="EMBL/GenBank/DDBJ databases">
        <title>Novel species isolated from subtropical streams in China.</title>
        <authorList>
            <person name="Lu H."/>
        </authorList>
    </citation>
    <scope>NUCLEOTIDE SEQUENCE [LARGE SCALE GENOMIC DNA]</scope>
    <source>
        <strain evidence="5 6">NL8W</strain>
    </source>
</reference>
<comment type="caution">
    <text evidence="5">The sequence shown here is derived from an EMBL/GenBank/DDBJ whole genome shotgun (WGS) entry which is preliminary data.</text>
</comment>
<evidence type="ECO:0000313" key="5">
    <source>
        <dbReference type="EMBL" id="MBC3910590.1"/>
    </source>
</evidence>
<feature type="domain" description="F5/8 type C" evidence="3">
    <location>
        <begin position="9"/>
        <end position="162"/>
    </location>
</feature>
<dbReference type="PANTHER" id="PTHR13817:SF73">
    <property type="entry name" value="FIBRONECTIN TYPE-III DOMAIN-CONTAINING PROTEIN"/>
    <property type="match status" value="1"/>
</dbReference>
<keyword evidence="6" id="KW-1185">Reference proteome</keyword>
<sequence>MKKILKLFLLALAVSFFNHSAMAQSWPVTRAETSSALWPNTNLYDRNTSTVWTSTGHGDPNHQEWLAYWLDGFHPVNAIKLYPRYAGGRVLGFPTAFNVYWSDGSKWNFAQSYSNVTMPQAGNYVTLKLPATVNANGIQVVATQLGQDDVGNYYFQIGEVGAAQTDVVATDYFRNPLPGSPILTMADDAPTSVLVSGVRATMYRVRQPNNETANPGIPIPLARYGGVMRECLKLNPNSTAPDWACYSTYPEDYQSSSSVLASPQMNAVCGAPAKYPALISSCSSGQCVSEIFMLDCQTGYPSLTANRNFNTAKADLNYGGYIDDPDDLSKQGYGGKYYLSGNYNTALEILRQGRVPIVGINIFDRPLTGGTYTLKADAEKIINDTVAQYPQLFTSGAMISIVDEPFWTNTGFPAAAVLDAEINALRKGIFLMQRKLPGAKFGLNLAGVLSAQPQMMDAVKKILTPTDGMSVSLQWLATDVYVNTFDLTERATALNTANGFANYMTTAPFNNMESWLVVQGFAPYNYTGAVPPSNWPAGLTSDFKSIMRSMGVIGAKYTGVLVWGWNKAAEIDDRFTGKYFPSELQKWYQAPACSGVSLTPSSLPAGGGTAVAQASCTNEILTYAWTVNGNVFGGNTPSISIALTANNSNAALNYTVCFTAINVAHTAPICTNLVQAAGSAATVPGAPAISSVVPGNGNIKVAFNPGGLGSGSLVNYTATCGSVTVNGNGSPITVTGLTNGTAYTCRVKTTSSVGSSAWSAVSAPVTPTASPTLPAAPAISSVVAGNAAVTVAFTPGALGSGTLVRYTASCGSASVNGSASPIVVTGLTNGTAYTCRVQTTSSVGSGAWSAVSGSVTPTAATLPAAPAISSVVAGNGAVTVAFTPGALGSGNLVNYTATCGSVTVNGNGSPIIVTGLTNGTAYTCRVKTNSSAGSGAWSAVSGSVTPTLPPVLPTAPTIGTAVSIPGQATVYFTPNSLGSGSLVNYTAVCGGVFATGSASPIVITNLPSGTPFFCKVKTITSVGASPWSSWTTDPIYP</sequence>
<dbReference type="InterPro" id="IPR013783">
    <property type="entry name" value="Ig-like_fold"/>
</dbReference>
<dbReference type="Gene3D" id="2.60.120.260">
    <property type="entry name" value="Galactose-binding domain-like"/>
    <property type="match status" value="1"/>
</dbReference>
<accession>A0ABR6ZFT3</accession>
<dbReference type="EMBL" id="JACOFX010000017">
    <property type="protein sequence ID" value="MBC3910590.1"/>
    <property type="molecule type" value="Genomic_DNA"/>
</dbReference>
<gene>
    <name evidence="5" type="ORF">H8L47_23770</name>
</gene>
<dbReference type="PANTHER" id="PTHR13817">
    <property type="entry name" value="TITIN"/>
    <property type="match status" value="1"/>
</dbReference>
<dbReference type="PROSITE" id="PS50853">
    <property type="entry name" value="FN3"/>
    <property type="match status" value="4"/>
</dbReference>
<dbReference type="SMART" id="SM00060">
    <property type="entry name" value="FN3"/>
    <property type="match status" value="4"/>
</dbReference>
<dbReference type="InterPro" id="IPR036116">
    <property type="entry name" value="FN3_sf"/>
</dbReference>
<feature type="domain" description="Fibronectin type-III" evidence="4">
    <location>
        <begin position="683"/>
        <end position="771"/>
    </location>
</feature>
<feature type="domain" description="Fibronectin type-III" evidence="4">
    <location>
        <begin position="952"/>
        <end position="1037"/>
    </location>
</feature>
<dbReference type="InterPro" id="IPR008979">
    <property type="entry name" value="Galactose-bd-like_sf"/>
</dbReference>
<dbReference type="Pfam" id="PF00754">
    <property type="entry name" value="F5_F8_type_C"/>
    <property type="match status" value="1"/>
</dbReference>
<evidence type="ECO:0000313" key="6">
    <source>
        <dbReference type="Proteomes" id="UP000646911"/>
    </source>
</evidence>
<name>A0ABR6ZFT3_9BURK</name>
<proteinExistence type="predicted"/>
<dbReference type="SUPFAM" id="SSF49265">
    <property type="entry name" value="Fibronectin type III"/>
    <property type="match status" value="2"/>
</dbReference>
<dbReference type="InterPro" id="IPR003961">
    <property type="entry name" value="FN3_dom"/>
</dbReference>
<feature type="domain" description="Fibronectin type-III" evidence="4">
    <location>
        <begin position="773"/>
        <end position="861"/>
    </location>
</feature>
<protein>
    <submittedName>
        <fullName evidence="5">Discoidin domain-containing protein</fullName>
    </submittedName>
</protein>
<dbReference type="InterPro" id="IPR000421">
    <property type="entry name" value="FA58C"/>
</dbReference>
<keyword evidence="2" id="KW-0732">Signal</keyword>
<dbReference type="RefSeq" id="WP_186956109.1">
    <property type="nucleotide sequence ID" value="NZ_JACOFX010000017.1"/>
</dbReference>
<dbReference type="SUPFAM" id="SSF49785">
    <property type="entry name" value="Galactose-binding domain-like"/>
    <property type="match status" value="1"/>
</dbReference>
<dbReference type="Gene3D" id="2.60.40.10">
    <property type="entry name" value="Immunoglobulins"/>
    <property type="match status" value="3"/>
</dbReference>
<organism evidence="5 6">
    <name type="scientific">Undibacterium umbellatum</name>
    <dbReference type="NCBI Taxonomy" id="2762300"/>
    <lineage>
        <taxon>Bacteria</taxon>
        <taxon>Pseudomonadati</taxon>
        <taxon>Pseudomonadota</taxon>
        <taxon>Betaproteobacteria</taxon>
        <taxon>Burkholderiales</taxon>
        <taxon>Oxalobacteraceae</taxon>
        <taxon>Undibacterium</taxon>
    </lineage>
</organism>
<evidence type="ECO:0000256" key="1">
    <source>
        <dbReference type="ARBA" id="ARBA00022737"/>
    </source>
</evidence>
<dbReference type="PROSITE" id="PS50022">
    <property type="entry name" value="FA58C_3"/>
    <property type="match status" value="1"/>
</dbReference>
<feature type="chain" id="PRO_5047365978" evidence="2">
    <location>
        <begin position="24"/>
        <end position="1037"/>
    </location>
</feature>